<dbReference type="GO" id="GO:0016926">
    <property type="term" value="P:protein desumoylation"/>
    <property type="evidence" value="ECO:0007669"/>
    <property type="project" value="UniProtKB-ARBA"/>
</dbReference>
<dbReference type="Gene3D" id="3.40.395.10">
    <property type="entry name" value="Adenoviral Proteinase, Chain A"/>
    <property type="match status" value="1"/>
</dbReference>
<dbReference type="AlphaFoldDB" id="A0A843VQF3"/>
<organism evidence="8 9">
    <name type="scientific">Colocasia esculenta</name>
    <name type="common">Wild taro</name>
    <name type="synonym">Arum esculentum</name>
    <dbReference type="NCBI Taxonomy" id="4460"/>
    <lineage>
        <taxon>Eukaryota</taxon>
        <taxon>Viridiplantae</taxon>
        <taxon>Streptophyta</taxon>
        <taxon>Embryophyta</taxon>
        <taxon>Tracheophyta</taxon>
        <taxon>Spermatophyta</taxon>
        <taxon>Magnoliopsida</taxon>
        <taxon>Liliopsida</taxon>
        <taxon>Araceae</taxon>
        <taxon>Aroideae</taxon>
        <taxon>Colocasieae</taxon>
        <taxon>Colocasia</taxon>
    </lineage>
</organism>
<evidence type="ECO:0000313" key="9">
    <source>
        <dbReference type="Proteomes" id="UP000652761"/>
    </source>
</evidence>
<evidence type="ECO:0000256" key="3">
    <source>
        <dbReference type="ARBA" id="ARBA00022786"/>
    </source>
</evidence>
<name>A0A843VQF3_COLES</name>
<dbReference type="GO" id="GO:0005634">
    <property type="term" value="C:nucleus"/>
    <property type="evidence" value="ECO:0007669"/>
    <property type="project" value="TreeGrafter"/>
</dbReference>
<dbReference type="SUPFAM" id="SSF54001">
    <property type="entry name" value="Cysteine proteinases"/>
    <property type="match status" value="1"/>
</dbReference>
<gene>
    <name evidence="8" type="ORF">Taro_027028</name>
</gene>
<feature type="compositionally biased region" description="Pro residues" evidence="6">
    <location>
        <begin position="21"/>
        <end position="31"/>
    </location>
</feature>
<feature type="region of interest" description="Disordered" evidence="6">
    <location>
        <begin position="183"/>
        <end position="204"/>
    </location>
</feature>
<dbReference type="EMBL" id="NMUH01001665">
    <property type="protein sequence ID" value="MQL94373.1"/>
    <property type="molecule type" value="Genomic_DNA"/>
</dbReference>
<dbReference type="PROSITE" id="PS50600">
    <property type="entry name" value="ULP_PROTEASE"/>
    <property type="match status" value="1"/>
</dbReference>
<comment type="caution">
    <text evidence="8">The sequence shown here is derived from an EMBL/GenBank/DDBJ whole genome shotgun (WGS) entry which is preliminary data.</text>
</comment>
<dbReference type="GO" id="GO:0006508">
    <property type="term" value="P:proteolysis"/>
    <property type="evidence" value="ECO:0007669"/>
    <property type="project" value="UniProtKB-KW"/>
</dbReference>
<accession>A0A843VQF3</accession>
<keyword evidence="3" id="KW-0833">Ubl conjugation pathway</keyword>
<dbReference type="InterPro" id="IPR038765">
    <property type="entry name" value="Papain-like_cys_pep_sf"/>
</dbReference>
<keyword evidence="4" id="KW-0378">Hydrolase</keyword>
<proteinExistence type="inferred from homology"/>
<protein>
    <recommendedName>
        <fullName evidence="7">Ubiquitin-like protease family profile domain-containing protein</fullName>
    </recommendedName>
</protein>
<keyword evidence="2" id="KW-0645">Protease</keyword>
<reference evidence="8" key="1">
    <citation type="submission" date="2017-07" db="EMBL/GenBank/DDBJ databases">
        <title>Taro Niue Genome Assembly and Annotation.</title>
        <authorList>
            <person name="Atibalentja N."/>
            <person name="Keating K."/>
            <person name="Fields C.J."/>
        </authorList>
    </citation>
    <scope>NUCLEOTIDE SEQUENCE</scope>
    <source>
        <strain evidence="8">Niue_2</strain>
        <tissue evidence="8">Leaf</tissue>
    </source>
</reference>
<dbReference type="Pfam" id="PF02902">
    <property type="entry name" value="Peptidase_C48"/>
    <property type="match status" value="1"/>
</dbReference>
<evidence type="ECO:0000256" key="1">
    <source>
        <dbReference type="ARBA" id="ARBA00005234"/>
    </source>
</evidence>
<evidence type="ECO:0000256" key="2">
    <source>
        <dbReference type="ARBA" id="ARBA00022670"/>
    </source>
</evidence>
<dbReference type="InterPro" id="IPR003653">
    <property type="entry name" value="Peptidase_C48_C"/>
</dbReference>
<dbReference type="Proteomes" id="UP000652761">
    <property type="component" value="Unassembled WGS sequence"/>
</dbReference>
<evidence type="ECO:0000256" key="4">
    <source>
        <dbReference type="ARBA" id="ARBA00022801"/>
    </source>
</evidence>
<evidence type="ECO:0000259" key="7">
    <source>
        <dbReference type="PROSITE" id="PS50600"/>
    </source>
</evidence>
<dbReference type="GO" id="GO:0016929">
    <property type="term" value="F:deSUMOylase activity"/>
    <property type="evidence" value="ECO:0007669"/>
    <property type="project" value="TreeGrafter"/>
</dbReference>
<dbReference type="FunFam" id="3.40.395.10:FF:000005">
    <property type="entry name" value="Ubiquitin-like-specific protease ESD4"/>
    <property type="match status" value="1"/>
</dbReference>
<dbReference type="OrthoDB" id="1939479at2759"/>
<feature type="region of interest" description="Disordered" evidence="6">
    <location>
        <begin position="21"/>
        <end position="91"/>
    </location>
</feature>
<keyword evidence="9" id="KW-1185">Reference proteome</keyword>
<keyword evidence="5" id="KW-0788">Thiol protease</keyword>
<feature type="domain" description="Ubiquitin-like protease family profile" evidence="7">
    <location>
        <begin position="343"/>
        <end position="526"/>
    </location>
</feature>
<evidence type="ECO:0000256" key="6">
    <source>
        <dbReference type="SAM" id="MobiDB-lite"/>
    </source>
</evidence>
<evidence type="ECO:0000313" key="8">
    <source>
        <dbReference type="EMBL" id="MQL94373.1"/>
    </source>
</evidence>
<sequence>MGALTDNRKRCFVDLCAPFSPPAFPIPPPSDTSPSLAGPLKKLKSSAPPPGSALERTSLQPASTPLPLQRLASAQPGPRSLPPPAPLRRPVHGPQRIVRVFGHAGSGGSEGRATSVVVGRKGEVPGMGNLISWSVSRAPLDALWSSRRKGKATAESGSKRRFKDEDLGGLDLEEYKRLVEDAQEGRSVGSFEQRPRETASGKVALSSAVSDLTILTREEHGQPQPHVLHRKVEDARRLVKTETTHPKEEVIEAKRTPAYKDLFLSAKKRDSRLSSLDFEVKLTEKKISEFHKAVEVKAEKDLSGPFAPLTDEEENNVNLALQDPEKFHLRSHEVLVLHESSNIEITREVIQCLRPGAWLNDEVINLYFELLKERERREPKKFLKCHFFNTFFYKKLTSGRDGYDFKAVRRWTTRRKLGYGLIECDKIFVPIHKEIHWCLAVIDVKNEKLLYLDSLGGMDHHALRVLRHLRDVLHVSQARYVVDEVKDKSNTTIDITSWSLEQVYDLPLQKNGWDCGMFMLKYADFYSRDLGLCFQQENMMYFRRRTAKEILNLRAD</sequence>
<evidence type="ECO:0000256" key="5">
    <source>
        <dbReference type="ARBA" id="ARBA00022807"/>
    </source>
</evidence>
<dbReference type="PANTHER" id="PTHR12606">
    <property type="entry name" value="SENTRIN/SUMO-SPECIFIC PROTEASE"/>
    <property type="match status" value="1"/>
</dbReference>
<comment type="similarity">
    <text evidence="1">Belongs to the peptidase C48 family.</text>
</comment>
<dbReference type="PANTHER" id="PTHR12606:SF1">
    <property type="entry name" value="UBIQUITIN-LIKE-SPECIFIC PROTEASE 1A"/>
    <property type="match status" value="1"/>
</dbReference>